<keyword evidence="1" id="KW-0732">Signal</keyword>
<proteinExistence type="predicted"/>
<evidence type="ECO:0000256" key="1">
    <source>
        <dbReference type="SAM" id="SignalP"/>
    </source>
</evidence>
<protein>
    <submittedName>
        <fullName evidence="2">Uncharacterized protein</fullName>
    </submittedName>
</protein>
<sequence>MKSGPLSSALFLVSFCLAILGASLGLANASSSSAILDASLGSATSSSSSNPKCHVPTLSKNLNYLDYQENPACVPTLSKNLNYLDYQENPAWLQAMTAAKCSVESILEVRAERMVLLKKAMKAFRGNQRV</sequence>
<dbReference type="EMBL" id="HBIO01009270">
    <property type="protein sequence ID" value="CAE0462282.1"/>
    <property type="molecule type" value="Transcribed_RNA"/>
</dbReference>
<accession>A0A7S3Q1H4</accession>
<evidence type="ECO:0000313" key="2">
    <source>
        <dbReference type="EMBL" id="CAE0462282.1"/>
    </source>
</evidence>
<dbReference type="AlphaFoldDB" id="A0A7S3Q1H4"/>
<gene>
    <name evidence="2" type="ORF">CDEB00056_LOCUS7123</name>
</gene>
<feature type="chain" id="PRO_5031293838" evidence="1">
    <location>
        <begin position="30"/>
        <end position="130"/>
    </location>
</feature>
<reference evidence="2" key="1">
    <citation type="submission" date="2021-01" db="EMBL/GenBank/DDBJ databases">
        <authorList>
            <person name="Corre E."/>
            <person name="Pelletier E."/>
            <person name="Niang G."/>
            <person name="Scheremetjew M."/>
            <person name="Finn R."/>
            <person name="Kale V."/>
            <person name="Holt S."/>
            <person name="Cochrane G."/>
            <person name="Meng A."/>
            <person name="Brown T."/>
            <person name="Cohen L."/>
        </authorList>
    </citation>
    <scope>NUCLEOTIDE SEQUENCE</scope>
    <source>
        <strain evidence="2">MM31A-1</strain>
    </source>
</reference>
<feature type="signal peptide" evidence="1">
    <location>
        <begin position="1"/>
        <end position="29"/>
    </location>
</feature>
<organism evidence="2">
    <name type="scientific">Chaetoceros debilis</name>
    <dbReference type="NCBI Taxonomy" id="122233"/>
    <lineage>
        <taxon>Eukaryota</taxon>
        <taxon>Sar</taxon>
        <taxon>Stramenopiles</taxon>
        <taxon>Ochrophyta</taxon>
        <taxon>Bacillariophyta</taxon>
        <taxon>Coscinodiscophyceae</taxon>
        <taxon>Chaetocerotophycidae</taxon>
        <taxon>Chaetocerotales</taxon>
        <taxon>Chaetocerotaceae</taxon>
        <taxon>Chaetoceros</taxon>
    </lineage>
</organism>
<name>A0A7S3Q1H4_9STRA</name>